<accession>A0A4U3LM22</accession>
<dbReference type="InterPro" id="IPR043128">
    <property type="entry name" value="Rev_trsase/Diguanyl_cyclase"/>
</dbReference>
<comment type="caution">
    <text evidence="1">The sequence shown here is derived from an EMBL/GenBank/DDBJ whole genome shotgun (WGS) entry which is preliminary data.</text>
</comment>
<organism evidence="1 2">
    <name type="scientific">Kribbella jiaozuonensis</name>
    <dbReference type="NCBI Taxonomy" id="2575441"/>
    <lineage>
        <taxon>Bacteria</taxon>
        <taxon>Bacillati</taxon>
        <taxon>Actinomycetota</taxon>
        <taxon>Actinomycetes</taxon>
        <taxon>Propionibacteriales</taxon>
        <taxon>Kribbellaceae</taxon>
        <taxon>Kribbella</taxon>
    </lineage>
</organism>
<proteinExistence type="predicted"/>
<evidence type="ECO:0000313" key="1">
    <source>
        <dbReference type="EMBL" id="TKK75486.1"/>
    </source>
</evidence>
<protein>
    <recommendedName>
        <fullName evidence="3">Transcriptional regulator</fullName>
    </recommendedName>
</protein>
<dbReference type="OrthoDB" id="3526857at2"/>
<name>A0A4U3LM22_9ACTN</name>
<dbReference type="Gene3D" id="3.30.70.270">
    <property type="match status" value="1"/>
</dbReference>
<gene>
    <name evidence="1" type="ORF">FDA38_34385</name>
</gene>
<dbReference type="EMBL" id="SZPZ01000005">
    <property type="protein sequence ID" value="TKK75486.1"/>
    <property type="molecule type" value="Genomic_DNA"/>
</dbReference>
<dbReference type="RefSeq" id="WP_137258339.1">
    <property type="nucleotide sequence ID" value="NZ_JBHSPQ010000005.1"/>
</dbReference>
<keyword evidence="2" id="KW-1185">Reference proteome</keyword>
<sequence>MAVQGTGSRYEEVAVGLIGGESFVRRMVSVARQSSTPGLRVEPAVYRHENEAPQLARQVMERVDVLLFAGPLPYDLAMAKGDLSVPAVFVPPGSAALHAALVRARSAFDPTRISVDSVTEQDVEDCYAEVSLPVQAVRVQPYLEELEPADYLAFHSKLFKAGRTVGAVTTIAGVAESLEADGVPTVLMRPSTQTLRETLRAAILTGSGARLSRSRIAIVIAQVPDSALPTRTSPAQYWYQELKLSLHHELLHDARRMDAIVLPHDQTSFLVITTLGSLRTITGDLETAPFLARVRETLNLDLQVGIGLGRSTLEAENNAYRAVAMAAADTGDLAYLVGSDDLVLKLPAESDAEATAAPVADETRDLETLRMLVQSLDETGDEARLVDAEQVAGILGVTLRTARRTLRGLVDSGLAWPMPATRAARKVGRPPMVYQLLDERLKNSGS</sequence>
<evidence type="ECO:0008006" key="3">
    <source>
        <dbReference type="Google" id="ProtNLM"/>
    </source>
</evidence>
<reference evidence="1 2" key="1">
    <citation type="submission" date="2019-04" db="EMBL/GenBank/DDBJ databases">
        <title>Kribbella sp. NEAU-THZ 27 nov., a novel actinomycete isolated from soil.</title>
        <authorList>
            <person name="Duan L."/>
        </authorList>
    </citation>
    <scope>NUCLEOTIDE SEQUENCE [LARGE SCALE GENOMIC DNA]</scope>
    <source>
        <strain evidence="2">NEAU-THZ27</strain>
    </source>
</reference>
<dbReference type="Proteomes" id="UP000305836">
    <property type="component" value="Unassembled WGS sequence"/>
</dbReference>
<evidence type="ECO:0000313" key="2">
    <source>
        <dbReference type="Proteomes" id="UP000305836"/>
    </source>
</evidence>
<dbReference type="AlphaFoldDB" id="A0A4U3LM22"/>